<proteinExistence type="predicted"/>
<dbReference type="AlphaFoldDB" id="A0A7G8PX52"/>
<dbReference type="RefSeq" id="WP_186988964.1">
    <property type="nucleotide sequence ID" value="NZ_CP052909.1"/>
</dbReference>
<organism evidence="2 3">
    <name type="scientific">Constantimarinum furrinae</name>
    <dbReference type="NCBI Taxonomy" id="2562285"/>
    <lineage>
        <taxon>Bacteria</taxon>
        <taxon>Pseudomonadati</taxon>
        <taxon>Bacteroidota</taxon>
        <taxon>Flavobacteriia</taxon>
        <taxon>Flavobacteriales</taxon>
        <taxon>Flavobacteriaceae</taxon>
        <taxon>Altibacter/Constantimarinum group</taxon>
        <taxon>Constantimarinum</taxon>
    </lineage>
</organism>
<feature type="chain" id="PRO_5028869033" evidence="1">
    <location>
        <begin position="21"/>
        <end position="289"/>
    </location>
</feature>
<dbReference type="EMBL" id="CP052909">
    <property type="protein sequence ID" value="QNJ98918.1"/>
    <property type="molecule type" value="Genomic_DNA"/>
</dbReference>
<keyword evidence="1" id="KW-0732">Signal</keyword>
<accession>A0A7G8PX52</accession>
<evidence type="ECO:0000313" key="2">
    <source>
        <dbReference type="EMBL" id="QNJ98918.1"/>
    </source>
</evidence>
<name>A0A7G8PX52_9FLAO</name>
<evidence type="ECO:0000256" key="1">
    <source>
        <dbReference type="SAM" id="SignalP"/>
    </source>
</evidence>
<dbReference type="Proteomes" id="UP000515514">
    <property type="component" value="Chromosome"/>
</dbReference>
<dbReference type="PROSITE" id="PS51257">
    <property type="entry name" value="PROKAR_LIPOPROTEIN"/>
    <property type="match status" value="1"/>
</dbReference>
<keyword evidence="3" id="KW-1185">Reference proteome</keyword>
<evidence type="ECO:0000313" key="3">
    <source>
        <dbReference type="Proteomes" id="UP000515514"/>
    </source>
</evidence>
<gene>
    <name evidence="2" type="ORF">ALE3EI_2380</name>
</gene>
<dbReference type="KEGG" id="alti:ALE3EI_2380"/>
<protein>
    <submittedName>
        <fullName evidence="2">Uncharacterized protein</fullName>
    </submittedName>
</protein>
<reference evidence="2 3" key="1">
    <citation type="submission" date="2020-04" db="EMBL/GenBank/DDBJ databases">
        <title>Genome sequence of Altibacter aquimarinus strain ALE3EI.</title>
        <authorList>
            <person name="Oh H.-M."/>
            <person name="Jang D."/>
        </authorList>
    </citation>
    <scope>NUCLEOTIDE SEQUENCE [LARGE SCALE GENOMIC DNA]</scope>
    <source>
        <strain evidence="2 3">ALE3EI</strain>
    </source>
</reference>
<feature type="signal peptide" evidence="1">
    <location>
        <begin position="1"/>
        <end position="20"/>
    </location>
</feature>
<sequence length="289" mass="31089">MKPFTYLVILLSFLSSSCHPEIDTDLIQDAKSHYIFNDKASVAYKGIFTTNGSEYRAVLDIIIPTPYSSPVQTNDLLIPRAMVTLMNNDVITIYATNISEEPEGTRAYSFTSDRMNFTLRTNAAGDIGEVLDANYQNISGTAIVAVHTMEAPVVAITGTYSCTTCNGHPNVTNGSTQTFNMMFSSNQGVGSITTQSVLGSTTYYGIGYQNACTLISGYNTCAIESGDGATTNVGHYAAGNPVTWTGTHESNFITVSIDGVCNEVYGTWQWPSNSYGLLSGTFQSDSTCP</sequence>